<dbReference type="AlphaFoldDB" id="A0A6A6PQA3"/>
<name>A0A6A6PQA3_9PEZI</name>
<dbReference type="RefSeq" id="XP_033588193.1">
    <property type="nucleotide sequence ID" value="XM_033733888.1"/>
</dbReference>
<dbReference type="InterPro" id="IPR013083">
    <property type="entry name" value="Znf_RING/FYVE/PHD"/>
</dbReference>
<protein>
    <recommendedName>
        <fullName evidence="3">RING-type domain-containing protein</fullName>
    </recommendedName>
</protein>
<evidence type="ECO:0000256" key="1">
    <source>
        <dbReference type="PROSITE-ProRule" id="PRU00175"/>
    </source>
</evidence>
<dbReference type="GeneID" id="54474890"/>
<reference evidence="4" key="1">
    <citation type="journal article" date="2020" name="Stud. Mycol.">
        <title>101 Dothideomycetes genomes: a test case for predicting lifestyles and emergence of pathogens.</title>
        <authorList>
            <person name="Haridas S."/>
            <person name="Albert R."/>
            <person name="Binder M."/>
            <person name="Bloem J."/>
            <person name="Labutti K."/>
            <person name="Salamov A."/>
            <person name="Andreopoulos B."/>
            <person name="Baker S."/>
            <person name="Barry K."/>
            <person name="Bills G."/>
            <person name="Bluhm B."/>
            <person name="Cannon C."/>
            <person name="Castanera R."/>
            <person name="Culley D."/>
            <person name="Daum C."/>
            <person name="Ezra D."/>
            <person name="Gonzalez J."/>
            <person name="Henrissat B."/>
            <person name="Kuo A."/>
            <person name="Liang C."/>
            <person name="Lipzen A."/>
            <person name="Lutzoni F."/>
            <person name="Magnuson J."/>
            <person name="Mondo S."/>
            <person name="Nolan M."/>
            <person name="Ohm R."/>
            <person name="Pangilinan J."/>
            <person name="Park H.-J."/>
            <person name="Ramirez L."/>
            <person name="Alfaro M."/>
            <person name="Sun H."/>
            <person name="Tritt A."/>
            <person name="Yoshinaga Y."/>
            <person name="Zwiers L.-H."/>
            <person name="Turgeon B."/>
            <person name="Goodwin S."/>
            <person name="Spatafora J."/>
            <person name="Crous P."/>
            <person name="Grigoriev I."/>
        </authorList>
    </citation>
    <scope>NUCLEOTIDE SEQUENCE</scope>
    <source>
        <strain evidence="4">CBS 113389</strain>
    </source>
</reference>
<keyword evidence="1" id="KW-0862">Zinc</keyword>
<dbReference type="SUPFAM" id="SSF57850">
    <property type="entry name" value="RING/U-box"/>
    <property type="match status" value="1"/>
</dbReference>
<feature type="region of interest" description="Disordered" evidence="2">
    <location>
        <begin position="824"/>
        <end position="861"/>
    </location>
</feature>
<feature type="compositionally biased region" description="Low complexity" evidence="2">
    <location>
        <begin position="824"/>
        <end position="846"/>
    </location>
</feature>
<evidence type="ECO:0000313" key="5">
    <source>
        <dbReference type="Proteomes" id="UP000799767"/>
    </source>
</evidence>
<sequence>MGTLTANSTRLPTNCEHKLPTSCRLSSIPSCCACADERAHAPTYSTYIDGIGFVPRGNRWQRYCWYCKEFWENRVNVSGLRPAQTRIPEVPDQREFLERWYEFHRGYRIVSHADGREERVAVLGEDFREVSPGCLPRTLEEMRAGRRAEEVQAAVIVESTGVEERDETTLDETLDQMLADAADEEDAQTSMPTPRIVPEPILTTTDALPTPNIHAQAMTPAGSRSREYQLRRVAALRRELNRMRSGIERVITGLRELGEPIQDDDESVDIVRRLDTILETPATNSIQNDPVIATANPRATQVLSSLQERINAARDRRSAAREALRQNVEAHTAAMIEIQASNSHLQQLQREQRTMENYTHVFGSREEVVAQGENYVSPIGNLFSRAYERFRAAEDVRVEQRTLRQVLEDEERIDTNEAVSRRLEELETRERDVWGVPRRQITVGPLPTLASPEPHASVNGADEDVISRESANEGGLDEDPADPDLTEQLFTILREQELLTEQRRRAEAASTAGDESFDEINRNTMNAILEARARMEERNRADPPPGHLMDQWWHEDAEMVIRALTTDEQLRTDVGVSTRDAAVLLAYFIDDMVSESDRTLLDSLLRNPVAIWGAQLPTEWLRRQTDLLRDGRIEGLYFTGTPPYGGSAAFAAHHNPYLTTEIAAQAYVRSGAVRRLTNLTSGQRLQMLVRFQAGQRTDDDLRVLALLNSDDDTRATVQSIYLSNLGLESMHRRMHLEQIEEAQRNAVGRTRREDATPTSPLALAAGRQAMQTGPQALIEQMAEAAMRNRLFAEEDAETQAAFSRLQEASSTGYRTTRYGLRATTASATTASSAASSPASSRSSSPSGLDARESGRPEPKTDAQLQVSMECKVCYTQLAEIACLPCGHLVMCRWCSEQHSPCYTQDPTRPRRPVGCPVCRKGVRQKVRVYRG</sequence>
<dbReference type="GO" id="GO:0008270">
    <property type="term" value="F:zinc ion binding"/>
    <property type="evidence" value="ECO:0007669"/>
    <property type="project" value="UniProtKB-KW"/>
</dbReference>
<dbReference type="Pfam" id="PF13920">
    <property type="entry name" value="zf-C3HC4_3"/>
    <property type="match status" value="1"/>
</dbReference>
<evidence type="ECO:0000259" key="3">
    <source>
        <dbReference type="PROSITE" id="PS50089"/>
    </source>
</evidence>
<dbReference type="EMBL" id="MU001637">
    <property type="protein sequence ID" value="KAF2481623.1"/>
    <property type="molecule type" value="Genomic_DNA"/>
</dbReference>
<dbReference type="Proteomes" id="UP000799767">
    <property type="component" value="Unassembled WGS sequence"/>
</dbReference>
<dbReference type="OrthoDB" id="1711136at2759"/>
<gene>
    <name evidence="4" type="ORF">BDY17DRAFT_299355</name>
</gene>
<proteinExistence type="predicted"/>
<evidence type="ECO:0000313" key="4">
    <source>
        <dbReference type="EMBL" id="KAF2481623.1"/>
    </source>
</evidence>
<keyword evidence="1" id="KW-0863">Zinc-finger</keyword>
<keyword evidence="1" id="KW-0479">Metal-binding</keyword>
<feature type="compositionally biased region" description="Basic and acidic residues" evidence="2">
    <location>
        <begin position="849"/>
        <end position="860"/>
    </location>
</feature>
<accession>A0A6A6PQA3</accession>
<dbReference type="PROSITE" id="PS50089">
    <property type="entry name" value="ZF_RING_2"/>
    <property type="match status" value="1"/>
</dbReference>
<organism evidence="4 5">
    <name type="scientific">Neohortaea acidophila</name>
    <dbReference type="NCBI Taxonomy" id="245834"/>
    <lineage>
        <taxon>Eukaryota</taxon>
        <taxon>Fungi</taxon>
        <taxon>Dikarya</taxon>
        <taxon>Ascomycota</taxon>
        <taxon>Pezizomycotina</taxon>
        <taxon>Dothideomycetes</taxon>
        <taxon>Dothideomycetidae</taxon>
        <taxon>Mycosphaerellales</taxon>
        <taxon>Teratosphaeriaceae</taxon>
        <taxon>Neohortaea</taxon>
    </lineage>
</organism>
<evidence type="ECO:0000256" key="2">
    <source>
        <dbReference type="SAM" id="MobiDB-lite"/>
    </source>
</evidence>
<dbReference type="Gene3D" id="3.30.40.10">
    <property type="entry name" value="Zinc/RING finger domain, C3HC4 (zinc finger)"/>
    <property type="match status" value="1"/>
</dbReference>
<feature type="region of interest" description="Disordered" evidence="2">
    <location>
        <begin position="443"/>
        <end position="462"/>
    </location>
</feature>
<dbReference type="InterPro" id="IPR001841">
    <property type="entry name" value="Znf_RING"/>
</dbReference>
<feature type="domain" description="RING-type" evidence="3">
    <location>
        <begin position="870"/>
        <end position="919"/>
    </location>
</feature>
<keyword evidence="5" id="KW-1185">Reference proteome</keyword>